<organism evidence="1">
    <name type="scientific">Tanacetum cinerariifolium</name>
    <name type="common">Dalmatian daisy</name>
    <name type="synonym">Chrysanthemum cinerariifolium</name>
    <dbReference type="NCBI Taxonomy" id="118510"/>
    <lineage>
        <taxon>Eukaryota</taxon>
        <taxon>Viridiplantae</taxon>
        <taxon>Streptophyta</taxon>
        <taxon>Embryophyta</taxon>
        <taxon>Tracheophyta</taxon>
        <taxon>Spermatophyta</taxon>
        <taxon>Magnoliopsida</taxon>
        <taxon>eudicotyledons</taxon>
        <taxon>Gunneridae</taxon>
        <taxon>Pentapetalae</taxon>
        <taxon>asterids</taxon>
        <taxon>campanulids</taxon>
        <taxon>Asterales</taxon>
        <taxon>Asteraceae</taxon>
        <taxon>Asteroideae</taxon>
        <taxon>Anthemideae</taxon>
        <taxon>Anthemidinae</taxon>
        <taxon>Tanacetum</taxon>
    </lineage>
</organism>
<accession>A0A699V3W0</accession>
<dbReference type="GO" id="GO:0003964">
    <property type="term" value="F:RNA-directed DNA polymerase activity"/>
    <property type="evidence" value="ECO:0007669"/>
    <property type="project" value="UniProtKB-KW"/>
</dbReference>
<feature type="non-terminal residue" evidence="1">
    <location>
        <position position="112"/>
    </location>
</feature>
<evidence type="ECO:0000313" key="1">
    <source>
        <dbReference type="EMBL" id="GFD28309.1"/>
    </source>
</evidence>
<proteinExistence type="predicted"/>
<protein>
    <submittedName>
        <fullName evidence="1">Reverse transcriptase domain-containing protein</fullName>
    </submittedName>
</protein>
<dbReference type="EMBL" id="BKCJ011384207">
    <property type="protein sequence ID" value="GFD28309.1"/>
    <property type="molecule type" value="Genomic_DNA"/>
</dbReference>
<reference evidence="1" key="1">
    <citation type="journal article" date="2019" name="Sci. Rep.">
        <title>Draft genome of Tanacetum cinerariifolium, the natural source of mosquito coil.</title>
        <authorList>
            <person name="Yamashiro T."/>
            <person name="Shiraishi A."/>
            <person name="Satake H."/>
            <person name="Nakayama K."/>
        </authorList>
    </citation>
    <scope>NUCLEOTIDE SEQUENCE</scope>
</reference>
<keyword evidence="1" id="KW-0808">Transferase</keyword>
<gene>
    <name evidence="1" type="ORF">Tci_900278</name>
</gene>
<keyword evidence="1" id="KW-0548">Nucleotidyltransferase</keyword>
<keyword evidence="1" id="KW-0695">RNA-directed DNA polymerase</keyword>
<comment type="caution">
    <text evidence="1">The sequence shown here is derived from an EMBL/GenBank/DDBJ whole genome shotgun (WGS) entry which is preliminary data.</text>
</comment>
<name>A0A699V3W0_TANCI</name>
<dbReference type="AlphaFoldDB" id="A0A699V3W0"/>
<sequence>MPLSVWKNLGLPDLIPTRMTLELANSAICTPDGIVRDVFVPVGMYFLSEEFPDTDSFNDFRSHFDDDPLSGSTTYLVNSLRTEFADELALISYLPDYDDNRACDIESDIREI</sequence>